<evidence type="ECO:0000256" key="5">
    <source>
        <dbReference type="ARBA" id="ARBA00022832"/>
    </source>
</evidence>
<dbReference type="EMBL" id="SIHI01000055">
    <property type="protein sequence ID" value="TWT40098.1"/>
    <property type="molecule type" value="Genomic_DNA"/>
</dbReference>
<evidence type="ECO:0000256" key="2">
    <source>
        <dbReference type="ARBA" id="ARBA00008749"/>
    </source>
</evidence>
<dbReference type="InterPro" id="IPR005804">
    <property type="entry name" value="FA_desaturase_dom"/>
</dbReference>
<gene>
    <name evidence="14" type="ORF">KOR42_49930</name>
</gene>
<dbReference type="InterPro" id="IPR015876">
    <property type="entry name" value="Acyl-CoA_DS"/>
</dbReference>
<comment type="similarity">
    <text evidence="2">Belongs to the fatty acid desaturase type 2 family.</text>
</comment>
<dbReference type="GO" id="GO:0016020">
    <property type="term" value="C:membrane"/>
    <property type="evidence" value="ECO:0007669"/>
    <property type="project" value="UniProtKB-SubCell"/>
</dbReference>
<evidence type="ECO:0000256" key="6">
    <source>
        <dbReference type="ARBA" id="ARBA00022989"/>
    </source>
</evidence>
<evidence type="ECO:0000256" key="1">
    <source>
        <dbReference type="ARBA" id="ARBA00004141"/>
    </source>
</evidence>
<name>A0A5C5VNE5_9PLAN</name>
<evidence type="ECO:0000256" key="12">
    <source>
        <dbReference type="SAM" id="Phobius"/>
    </source>
</evidence>
<feature type="transmembrane region" description="Helical" evidence="12">
    <location>
        <begin position="47"/>
        <end position="75"/>
    </location>
</feature>
<evidence type="ECO:0000256" key="10">
    <source>
        <dbReference type="ARBA" id="ARBA00023136"/>
    </source>
</evidence>
<keyword evidence="3" id="KW-0444">Lipid biosynthesis</keyword>
<accession>A0A5C5VNE5</accession>
<dbReference type="GO" id="GO:0006633">
    <property type="term" value="P:fatty acid biosynthetic process"/>
    <property type="evidence" value="ECO:0007669"/>
    <property type="project" value="UniProtKB-KW"/>
</dbReference>
<evidence type="ECO:0000256" key="8">
    <source>
        <dbReference type="ARBA" id="ARBA00023004"/>
    </source>
</evidence>
<sequence>MLQKDAAPQELDSIDTTQQFRTADYSSDVPVPTGWSAIDWNHAGPYIVLHLLCFSVFWVGVSPIAVIVFLLTLYVRVFALTGFYHRYFSHKAFQTSRVVQFIGGMVGCMAAQRGPLWWASHHRHHHRRSDQPADVHSPRHHGFWWSHMWWFLTPENSETDERVIKDWLKFPELRWLERYHMLPAVGLSLAMFGLGAALQKWAPSMNTGPWQMLVWGFLLSTIALYHITYFVNSLAHVLGTQRFSTGDDSRNNWLIALITFGEGWHNNHHYYQGSARQGFYWWEIDITYLILKCLEKLGLVWKLKQVPAEILEEGRVAKSKA</sequence>
<feature type="transmembrane region" description="Helical" evidence="12">
    <location>
        <begin position="210"/>
        <end position="232"/>
    </location>
</feature>
<dbReference type="Pfam" id="PF00487">
    <property type="entry name" value="FA_desaturase"/>
    <property type="match status" value="1"/>
</dbReference>
<evidence type="ECO:0000256" key="3">
    <source>
        <dbReference type="ARBA" id="ARBA00022516"/>
    </source>
</evidence>
<proteinExistence type="inferred from homology"/>
<keyword evidence="10 12" id="KW-0472">Membrane</keyword>
<dbReference type="PRINTS" id="PR00075">
    <property type="entry name" value="FACDDSATRASE"/>
</dbReference>
<feature type="domain" description="Fatty acid desaturase" evidence="13">
    <location>
        <begin position="65"/>
        <end position="282"/>
    </location>
</feature>
<evidence type="ECO:0000313" key="14">
    <source>
        <dbReference type="EMBL" id="TWT40098.1"/>
    </source>
</evidence>
<keyword evidence="15" id="KW-1185">Reference proteome</keyword>
<dbReference type="PANTHER" id="PTHR11351:SF31">
    <property type="entry name" value="DESATURASE 1, ISOFORM A-RELATED"/>
    <property type="match status" value="1"/>
</dbReference>
<keyword evidence="8" id="KW-0408">Iron</keyword>
<dbReference type="Proteomes" id="UP000317243">
    <property type="component" value="Unassembled WGS sequence"/>
</dbReference>
<reference evidence="14 15" key="1">
    <citation type="submission" date="2019-02" db="EMBL/GenBank/DDBJ databases">
        <title>Deep-cultivation of Planctomycetes and their phenomic and genomic characterization uncovers novel biology.</title>
        <authorList>
            <person name="Wiegand S."/>
            <person name="Jogler M."/>
            <person name="Boedeker C."/>
            <person name="Pinto D."/>
            <person name="Vollmers J."/>
            <person name="Rivas-Marin E."/>
            <person name="Kohn T."/>
            <person name="Peeters S.H."/>
            <person name="Heuer A."/>
            <person name="Rast P."/>
            <person name="Oberbeckmann S."/>
            <person name="Bunk B."/>
            <person name="Jeske O."/>
            <person name="Meyerdierks A."/>
            <person name="Storesund J.E."/>
            <person name="Kallscheuer N."/>
            <person name="Luecker S."/>
            <person name="Lage O.M."/>
            <person name="Pohl T."/>
            <person name="Merkel B.J."/>
            <person name="Hornburger P."/>
            <person name="Mueller R.-W."/>
            <person name="Bruemmer F."/>
            <person name="Labrenz M."/>
            <person name="Spormann A.M."/>
            <person name="Op Den Camp H."/>
            <person name="Overmann J."/>
            <person name="Amann R."/>
            <person name="Jetten M.S.M."/>
            <person name="Mascher T."/>
            <person name="Medema M.H."/>
            <person name="Devos D.P."/>
            <person name="Kaster A.-K."/>
            <person name="Ovreas L."/>
            <person name="Rohde M."/>
            <person name="Galperin M.Y."/>
            <person name="Jogler C."/>
        </authorList>
    </citation>
    <scope>NUCLEOTIDE SEQUENCE [LARGE SCALE GENOMIC DNA]</scope>
    <source>
        <strain evidence="14 15">KOR42</strain>
    </source>
</reference>
<dbReference type="PANTHER" id="PTHR11351">
    <property type="entry name" value="ACYL-COA DESATURASE"/>
    <property type="match status" value="1"/>
</dbReference>
<keyword evidence="6 12" id="KW-1133">Transmembrane helix</keyword>
<comment type="subcellular location">
    <subcellularLocation>
        <location evidence="1">Membrane</location>
        <topology evidence="1">Multi-pass membrane protein</topology>
    </subcellularLocation>
</comment>
<comment type="caution">
    <text evidence="14">The sequence shown here is derived from an EMBL/GenBank/DDBJ whole genome shotgun (WGS) entry which is preliminary data.</text>
</comment>
<dbReference type="GO" id="GO:0016717">
    <property type="term" value="F:oxidoreductase activity, acting on paired donors, with oxidation of a pair of donors resulting in the reduction of molecular oxygen to two molecules of water"/>
    <property type="evidence" value="ECO:0007669"/>
    <property type="project" value="InterPro"/>
</dbReference>
<protein>
    <submittedName>
        <fullName evidence="14">Fatty acid desaturase</fullName>
    </submittedName>
</protein>
<keyword evidence="11" id="KW-0275">Fatty acid biosynthesis</keyword>
<evidence type="ECO:0000313" key="15">
    <source>
        <dbReference type="Proteomes" id="UP000317243"/>
    </source>
</evidence>
<dbReference type="AlphaFoldDB" id="A0A5C5VNE5"/>
<dbReference type="RefSeq" id="WP_197441514.1">
    <property type="nucleotide sequence ID" value="NZ_SIHI01000055.1"/>
</dbReference>
<keyword evidence="7" id="KW-0560">Oxidoreductase</keyword>
<organism evidence="14 15">
    <name type="scientific">Thalassoglobus neptunius</name>
    <dbReference type="NCBI Taxonomy" id="1938619"/>
    <lineage>
        <taxon>Bacteria</taxon>
        <taxon>Pseudomonadati</taxon>
        <taxon>Planctomycetota</taxon>
        <taxon>Planctomycetia</taxon>
        <taxon>Planctomycetales</taxon>
        <taxon>Planctomycetaceae</taxon>
        <taxon>Thalassoglobus</taxon>
    </lineage>
</organism>
<evidence type="ECO:0000259" key="13">
    <source>
        <dbReference type="Pfam" id="PF00487"/>
    </source>
</evidence>
<evidence type="ECO:0000256" key="4">
    <source>
        <dbReference type="ARBA" id="ARBA00022692"/>
    </source>
</evidence>
<keyword evidence="5" id="KW-0276">Fatty acid metabolism</keyword>
<evidence type="ECO:0000256" key="9">
    <source>
        <dbReference type="ARBA" id="ARBA00023098"/>
    </source>
</evidence>
<feature type="transmembrane region" description="Helical" evidence="12">
    <location>
        <begin position="179"/>
        <end position="198"/>
    </location>
</feature>
<evidence type="ECO:0000256" key="11">
    <source>
        <dbReference type="ARBA" id="ARBA00023160"/>
    </source>
</evidence>
<dbReference type="CDD" id="cd03505">
    <property type="entry name" value="Delta9-FADS-like"/>
    <property type="match status" value="1"/>
</dbReference>
<keyword evidence="9" id="KW-0443">Lipid metabolism</keyword>
<keyword evidence="4 12" id="KW-0812">Transmembrane</keyword>
<evidence type="ECO:0000256" key="7">
    <source>
        <dbReference type="ARBA" id="ARBA00023002"/>
    </source>
</evidence>